<evidence type="ECO:0000259" key="3">
    <source>
        <dbReference type="PROSITE" id="PS51272"/>
    </source>
</evidence>
<dbReference type="SUPFAM" id="SSF51445">
    <property type="entry name" value="(Trans)glycosidases"/>
    <property type="match status" value="1"/>
</dbReference>
<dbReference type="Gene3D" id="2.60.40.10">
    <property type="entry name" value="Immunoglobulins"/>
    <property type="match status" value="1"/>
</dbReference>
<proteinExistence type="predicted"/>
<dbReference type="InterPro" id="IPR003790">
    <property type="entry name" value="GHL10"/>
</dbReference>
<dbReference type="InterPro" id="IPR052177">
    <property type="entry name" value="Divisome_Glycosyl_Hydrolase"/>
</dbReference>
<dbReference type="InterPro" id="IPR013783">
    <property type="entry name" value="Ig-like_fold"/>
</dbReference>
<dbReference type="EMBL" id="JBHUHO010000010">
    <property type="protein sequence ID" value="MFD2114889.1"/>
    <property type="molecule type" value="Genomic_DNA"/>
</dbReference>
<dbReference type="Gene3D" id="2.60.120.430">
    <property type="entry name" value="Galactose-binding lectin"/>
    <property type="match status" value="1"/>
</dbReference>
<dbReference type="PANTHER" id="PTHR43405">
    <property type="entry name" value="GLYCOSYL HYDROLASE DIGH"/>
    <property type="match status" value="1"/>
</dbReference>
<dbReference type="Pfam" id="PF02638">
    <property type="entry name" value="GHL10"/>
    <property type="match status" value="1"/>
</dbReference>
<dbReference type="InterPro" id="IPR001119">
    <property type="entry name" value="SLH_dom"/>
</dbReference>
<dbReference type="PANTHER" id="PTHR43405:SF1">
    <property type="entry name" value="GLYCOSYL HYDROLASE DIGH"/>
    <property type="match status" value="1"/>
</dbReference>
<protein>
    <submittedName>
        <fullName evidence="4">Family 10 glycosylhydrolase</fullName>
    </submittedName>
</protein>
<evidence type="ECO:0000313" key="4">
    <source>
        <dbReference type="EMBL" id="MFD2114889.1"/>
    </source>
</evidence>
<evidence type="ECO:0000256" key="2">
    <source>
        <dbReference type="SAM" id="MobiDB-lite"/>
    </source>
</evidence>
<evidence type="ECO:0000256" key="1">
    <source>
        <dbReference type="ARBA" id="ARBA00022729"/>
    </source>
</evidence>
<evidence type="ECO:0000313" key="5">
    <source>
        <dbReference type="Proteomes" id="UP001597362"/>
    </source>
</evidence>
<dbReference type="Pfam" id="PF00395">
    <property type="entry name" value="SLH"/>
    <property type="match status" value="3"/>
</dbReference>
<keyword evidence="5" id="KW-1185">Reference proteome</keyword>
<name>A0ABW4YHK5_9BACL</name>
<dbReference type="RefSeq" id="WP_377769914.1">
    <property type="nucleotide sequence ID" value="NZ_JBHUHO010000010.1"/>
</dbReference>
<sequence>MRKTIKVSVGILSLVSMLLMLTFKPGDYPLIANASTTASVAGLTEKVVEEFEGTGFISSIDPIQASTTLQYAKSPAPVVFGNSSAQLTYQFSPYQTGSSAAYLNFWNDATQKSYLQLEGKPTKLGIWVYGDGNNKHWLRAEFNNGKIVDLTSNSGFNWTGWKQIIFDVPSTIKEPIQLRRIYTVQTKQAAKTDGTIYFDQLTAYYSKDKDIVAKPDKTFDFNPPKQEFRAAWIATVERIDWPKTNDPTEQQQQFIDLLDFHQSLGMNAIVMQIKPTADAFYPSAYAPWSHWLTGVQGKHPGYDPLAFMIEETHKRNMEFHAWFNPYRVSTNNKTMELSADHIARKQPDWVMEYKGKLYFDPGQPEVVDYISKSVMEVVKNYDIDGVHFDDYFYPNRFDGMNYPDQATFEKFGKKAYGQNINAWRRDNVDTLIERLSKEIKATKKFVKFGISPFGVWRNKADDPKGSNTTAGQPSYDNLHADIRKWVANDWIDYVAPQIYWNFGFKPAPYEELVKWWSDTIRTTKSKTQLYIGHAAYKVDENENFTDPNEIIKQMIYNLKFKEVQGSIQFTTRDLLAKPHLRKQVQDRYQYGALIPPLSAFSKDNKLPVSTLTAETLYEGVQLSWKDQDASSAYYVIYRSTGKQKLNQQDATQLIATVRKPAGSSQLSYVDRTAVAGQTYQYAVTAVNRMHVESKWDKASTVQIEAGKYKQQTVSTYIEAGQGGIVNLDSKALVVVAVGTAKQAFRLQLEQLFNYTYAELPKLTLLSGVYEISKDSSTRLAKPLQLRISFEPSKLLASEEAALYRYNNSKKQYERVEGAKRENDSFMVADVNELTKYAVFAVEKTGGTVSPKPTPSPTPTTPEVPGTKPQPNQCEAANFTDIGKHWAKAQIEQAVARCMVSGYDDGTFQPNKAITREEFAVMLVRALQIDAANAALPFKDSVTIGKWSLDAVERAIGAGIISGYNDGYFRPKALVNRAEVTAMAVRALQLTVDTGATTVSTSFLDNHLIPAWVKPYAKTAADHKLIAGRSGNYFAADASTTRAEAVVIILRLTR</sequence>
<feature type="compositionally biased region" description="Pro residues" evidence="2">
    <location>
        <begin position="851"/>
        <end position="861"/>
    </location>
</feature>
<dbReference type="Gene3D" id="3.20.20.80">
    <property type="entry name" value="Glycosidases"/>
    <property type="match status" value="1"/>
</dbReference>
<gene>
    <name evidence="4" type="ORF">ACFSJH_03925</name>
</gene>
<comment type="caution">
    <text evidence="4">The sequence shown here is derived from an EMBL/GenBank/DDBJ whole genome shotgun (WGS) entry which is preliminary data.</text>
</comment>
<feature type="region of interest" description="Disordered" evidence="2">
    <location>
        <begin position="846"/>
        <end position="870"/>
    </location>
</feature>
<keyword evidence="1" id="KW-0732">Signal</keyword>
<organism evidence="4 5">
    <name type="scientific">Paenibacillus yanchengensis</name>
    <dbReference type="NCBI Taxonomy" id="2035833"/>
    <lineage>
        <taxon>Bacteria</taxon>
        <taxon>Bacillati</taxon>
        <taxon>Bacillota</taxon>
        <taxon>Bacilli</taxon>
        <taxon>Bacillales</taxon>
        <taxon>Paenibacillaceae</taxon>
        <taxon>Paenibacillus</taxon>
    </lineage>
</organism>
<reference evidence="5" key="1">
    <citation type="journal article" date="2019" name="Int. J. Syst. Evol. Microbiol.">
        <title>The Global Catalogue of Microorganisms (GCM) 10K type strain sequencing project: providing services to taxonomists for standard genome sequencing and annotation.</title>
        <authorList>
            <consortium name="The Broad Institute Genomics Platform"/>
            <consortium name="The Broad Institute Genome Sequencing Center for Infectious Disease"/>
            <person name="Wu L."/>
            <person name="Ma J."/>
        </authorList>
    </citation>
    <scope>NUCLEOTIDE SEQUENCE [LARGE SCALE GENOMIC DNA]</scope>
    <source>
        <strain evidence="5">GH52</strain>
    </source>
</reference>
<dbReference type="InterPro" id="IPR017853">
    <property type="entry name" value="GH"/>
</dbReference>
<feature type="domain" description="SLH" evidence="3">
    <location>
        <begin position="999"/>
        <end position="1053"/>
    </location>
</feature>
<dbReference type="Proteomes" id="UP001597362">
    <property type="component" value="Unassembled WGS sequence"/>
</dbReference>
<feature type="domain" description="SLH" evidence="3">
    <location>
        <begin position="937"/>
        <end position="997"/>
    </location>
</feature>
<dbReference type="PROSITE" id="PS51272">
    <property type="entry name" value="SLH"/>
    <property type="match status" value="3"/>
</dbReference>
<feature type="domain" description="SLH" evidence="3">
    <location>
        <begin position="873"/>
        <end position="936"/>
    </location>
</feature>
<accession>A0ABW4YHK5</accession>